<feature type="compositionally biased region" description="Low complexity" evidence="1">
    <location>
        <begin position="337"/>
        <end position="364"/>
    </location>
</feature>
<comment type="caution">
    <text evidence="2">The sequence shown here is derived from an EMBL/GenBank/DDBJ whole genome shotgun (WGS) entry which is preliminary data.</text>
</comment>
<feature type="compositionally biased region" description="Low complexity" evidence="1">
    <location>
        <begin position="206"/>
        <end position="219"/>
    </location>
</feature>
<dbReference type="Proteomes" id="UP000612055">
    <property type="component" value="Unassembled WGS sequence"/>
</dbReference>
<organism evidence="2 3">
    <name type="scientific">Edaphochlamys debaryana</name>
    <dbReference type="NCBI Taxonomy" id="47281"/>
    <lineage>
        <taxon>Eukaryota</taxon>
        <taxon>Viridiplantae</taxon>
        <taxon>Chlorophyta</taxon>
        <taxon>core chlorophytes</taxon>
        <taxon>Chlorophyceae</taxon>
        <taxon>CS clade</taxon>
        <taxon>Chlamydomonadales</taxon>
        <taxon>Chlamydomonadales incertae sedis</taxon>
        <taxon>Edaphochlamys</taxon>
    </lineage>
</organism>
<dbReference type="AlphaFoldDB" id="A0A835Y272"/>
<sequence>MAYAEAYYGGASPTPETGTPESQFSPGPTPPPFVTTEELLRNIGARSAPASPSHSCTAFGSTAEVPPPVDRYQQLHAASDAHPLGRLVLPPEHALRAAALGGPAPVGPPPRFPNQLSPTLESILLGWRSLYECCRKPADLQMLVGQAYAPDAVFEDALVSARGQEALYRQFAMLGTAARAVQVGAYSLSVASVPEPLVTQAPPSPSEGGAAGPASASATARAARPTLPLHLTRVTVENVQCFTLAVPSLLTWLVGGKGAGVQVPLYVTSVLLVASDAPLAASADGSGLAPGQDPLTESRLASAAAVLSGSGGTGTGPSTSTGGTGGTGTGRAGGGLRLLVPDPSSSRAAGGAGAPARAGARAGPGPAGAGGSVVGPSGVGPSGELPGPTRWRIVHHVDRWHNVPLVWWALRRAIARTLDAVLSPLLRI</sequence>
<accession>A0A835Y272</accession>
<evidence type="ECO:0000313" key="2">
    <source>
        <dbReference type="EMBL" id="KAG2493313.1"/>
    </source>
</evidence>
<name>A0A835Y272_9CHLO</name>
<feature type="compositionally biased region" description="Gly residues" evidence="1">
    <location>
        <begin position="322"/>
        <end position="336"/>
    </location>
</feature>
<feature type="region of interest" description="Disordered" evidence="1">
    <location>
        <begin position="1"/>
        <end position="35"/>
    </location>
</feature>
<feature type="compositionally biased region" description="Gly residues" evidence="1">
    <location>
        <begin position="365"/>
        <end position="381"/>
    </location>
</feature>
<feature type="region of interest" description="Disordered" evidence="1">
    <location>
        <begin position="306"/>
        <end position="383"/>
    </location>
</feature>
<dbReference type="OrthoDB" id="546259at2759"/>
<dbReference type="EMBL" id="JAEHOE010000038">
    <property type="protein sequence ID" value="KAG2493313.1"/>
    <property type="molecule type" value="Genomic_DNA"/>
</dbReference>
<feature type="compositionally biased region" description="Polar residues" evidence="1">
    <location>
        <begin position="14"/>
        <end position="26"/>
    </location>
</feature>
<keyword evidence="3" id="KW-1185">Reference proteome</keyword>
<proteinExistence type="predicted"/>
<gene>
    <name evidence="2" type="ORF">HYH03_008448</name>
</gene>
<feature type="region of interest" description="Disordered" evidence="1">
    <location>
        <begin position="198"/>
        <end position="219"/>
    </location>
</feature>
<protein>
    <submittedName>
        <fullName evidence="2">Uncharacterized protein</fullName>
    </submittedName>
</protein>
<evidence type="ECO:0000256" key="1">
    <source>
        <dbReference type="SAM" id="MobiDB-lite"/>
    </source>
</evidence>
<evidence type="ECO:0000313" key="3">
    <source>
        <dbReference type="Proteomes" id="UP000612055"/>
    </source>
</evidence>
<reference evidence="2" key="1">
    <citation type="journal article" date="2020" name="bioRxiv">
        <title>Comparative genomics of Chlamydomonas.</title>
        <authorList>
            <person name="Craig R.J."/>
            <person name="Hasan A.R."/>
            <person name="Ness R.W."/>
            <person name="Keightley P.D."/>
        </authorList>
    </citation>
    <scope>NUCLEOTIDE SEQUENCE</scope>
    <source>
        <strain evidence="2">CCAP 11/70</strain>
    </source>
</reference>